<evidence type="ECO:0000256" key="4">
    <source>
        <dbReference type="PIRSR" id="PIRSR000188-1"/>
    </source>
</evidence>
<dbReference type="InterPro" id="IPR016211">
    <property type="entry name" value="Glu/Phe/Leu/Val/Trp_DH_bac/arc"/>
</dbReference>
<keyword evidence="3 5" id="KW-0520">NAD</keyword>
<reference evidence="8" key="1">
    <citation type="submission" date="2020-11" db="EMBL/GenBank/DDBJ databases">
        <authorList>
            <person name="Konstantinou D."/>
            <person name="Gkelis S."/>
            <person name="Popin R."/>
            <person name="Fewer D."/>
            <person name="Sivonen K."/>
        </authorList>
    </citation>
    <scope>NUCLEOTIDE SEQUENCE</scope>
    <source>
        <strain evidence="8">TAU-MAC 1115</strain>
    </source>
</reference>
<dbReference type="InterPro" id="IPR006096">
    <property type="entry name" value="Glu/Leu/Phe/Val/Trp_DH_C"/>
</dbReference>
<accession>A0A947GIN2</accession>
<evidence type="ECO:0000256" key="6">
    <source>
        <dbReference type="RuleBase" id="RU004417"/>
    </source>
</evidence>
<dbReference type="CDD" id="cd01075">
    <property type="entry name" value="NAD_bind_Leu_Phe_Val_DH"/>
    <property type="match status" value="1"/>
</dbReference>
<dbReference type="InterPro" id="IPR036291">
    <property type="entry name" value="NAD(P)-bd_dom_sf"/>
</dbReference>
<dbReference type="SMART" id="SM00839">
    <property type="entry name" value="ELFV_dehydrog"/>
    <property type="match status" value="1"/>
</dbReference>
<dbReference type="Gene3D" id="3.40.50.720">
    <property type="entry name" value="NAD(P)-binding Rossmann-like Domain"/>
    <property type="match status" value="1"/>
</dbReference>
<feature type="active site" description="Proton donor/acceptor" evidence="4">
    <location>
        <position position="80"/>
    </location>
</feature>
<dbReference type="PANTHER" id="PTHR42722:SF1">
    <property type="entry name" value="VALINE DEHYDROGENASE"/>
    <property type="match status" value="1"/>
</dbReference>
<dbReference type="InterPro" id="IPR006095">
    <property type="entry name" value="Glu/Leu/Phe/Val/Trp_DH"/>
</dbReference>
<evidence type="ECO:0000259" key="7">
    <source>
        <dbReference type="SMART" id="SM00839"/>
    </source>
</evidence>
<dbReference type="Pfam" id="PF02812">
    <property type="entry name" value="ELFV_dehydrog_N"/>
    <property type="match status" value="1"/>
</dbReference>
<dbReference type="Pfam" id="PF00208">
    <property type="entry name" value="ELFV_dehydrog"/>
    <property type="match status" value="2"/>
</dbReference>
<proteinExistence type="inferred from homology"/>
<dbReference type="PANTHER" id="PTHR42722">
    <property type="entry name" value="LEUCINE DEHYDROGENASE"/>
    <property type="match status" value="1"/>
</dbReference>
<dbReference type="PRINTS" id="PR00082">
    <property type="entry name" value="GLFDHDRGNASE"/>
</dbReference>
<comment type="caution">
    <text evidence="8">The sequence shown here is derived from an EMBL/GenBank/DDBJ whole genome shotgun (WGS) entry which is preliminary data.</text>
</comment>
<dbReference type="Gene3D" id="3.40.50.10860">
    <property type="entry name" value="Leucine Dehydrogenase, chain A, domain 1"/>
    <property type="match status" value="1"/>
</dbReference>
<feature type="binding site" evidence="5">
    <location>
        <begin position="176"/>
        <end position="181"/>
    </location>
    <ligand>
        <name>NAD(+)</name>
        <dbReference type="ChEBI" id="CHEBI:57540"/>
    </ligand>
</feature>
<keyword evidence="9" id="KW-1185">Reference proteome</keyword>
<protein>
    <submittedName>
        <fullName evidence="8">Glu/Leu/Phe/Val dehydrogenase</fullName>
    </submittedName>
</protein>
<dbReference type="GO" id="GO:0006520">
    <property type="term" value="P:amino acid metabolic process"/>
    <property type="evidence" value="ECO:0007669"/>
    <property type="project" value="InterPro"/>
</dbReference>
<dbReference type="Proteomes" id="UP000717364">
    <property type="component" value="Unassembled WGS sequence"/>
</dbReference>
<dbReference type="GO" id="GO:0000166">
    <property type="term" value="F:nucleotide binding"/>
    <property type="evidence" value="ECO:0007669"/>
    <property type="project" value="UniProtKB-KW"/>
</dbReference>
<dbReference type="EMBL" id="JADOES010000016">
    <property type="protein sequence ID" value="MBT9315819.1"/>
    <property type="molecule type" value="Genomic_DNA"/>
</dbReference>
<dbReference type="SUPFAM" id="SSF53223">
    <property type="entry name" value="Aminoacid dehydrogenase-like, N-terminal domain"/>
    <property type="match status" value="1"/>
</dbReference>
<gene>
    <name evidence="8" type="ORF">IXB50_10310</name>
</gene>
<sequence length="348" mass="37484">MELFQTIQSSDHEQVLYCHDSATGLKAIIALHDTTPGRAMGATRLWPYTDEANALQDVLRLSRSMTDKATCANIPVGGAKGVIITHPEAKTDALLKAYARFVDSLGGRFVTGQDVNLSAQDVRTMNQITNHVVGVHEKGGGPAIATAQGVLLGITAAVEFRWQSPTLKGLKVAVQGLGNVGQALCHYLSEQGAQLFVSDLDSQKTAWIQQRYQATVVPASQITALDVDVFSPCALGGVINQSTLPSIKAPIIAGCANNQLANTDRDAALLKQQEILYCPDFVINAGGLINVYHELIGYQTARVNNHIHGIYDTLLEIFNCARDTNISTVEAAQQVASTRRIQNQHRTA</sequence>
<comment type="similarity">
    <text evidence="1 6">Belongs to the Glu/Leu/Phe/Val dehydrogenases family.</text>
</comment>
<name>A0A947GIN2_9CYAN</name>
<dbReference type="InterPro" id="IPR046346">
    <property type="entry name" value="Aminoacid_DH-like_N_sf"/>
</dbReference>
<evidence type="ECO:0000313" key="9">
    <source>
        <dbReference type="Proteomes" id="UP000717364"/>
    </source>
</evidence>
<dbReference type="RefSeq" id="WP_215608888.1">
    <property type="nucleotide sequence ID" value="NZ_JADOES010000016.1"/>
</dbReference>
<dbReference type="GO" id="GO:0016639">
    <property type="term" value="F:oxidoreductase activity, acting on the CH-NH2 group of donors, NAD or NADP as acceptor"/>
    <property type="evidence" value="ECO:0007669"/>
    <property type="project" value="InterPro"/>
</dbReference>
<feature type="domain" description="Glutamate/phenylalanine/leucine/valine/L-tryptophan dehydrogenase C-terminal" evidence="7">
    <location>
        <begin position="140"/>
        <end position="343"/>
    </location>
</feature>
<reference evidence="8" key="2">
    <citation type="journal article" date="2021" name="Mar. Drugs">
        <title>Genome Reduction and Secondary Metabolism of the Marine Sponge-Associated Cyanobacterium Leptothoe.</title>
        <authorList>
            <person name="Konstantinou D."/>
            <person name="Popin R.V."/>
            <person name="Fewer D.P."/>
            <person name="Sivonen K."/>
            <person name="Gkelis S."/>
        </authorList>
    </citation>
    <scope>NUCLEOTIDE SEQUENCE</scope>
    <source>
        <strain evidence="8">TAU-MAC 1115</strain>
    </source>
</reference>
<dbReference type="InterPro" id="IPR006097">
    <property type="entry name" value="Glu/Leu/Phe/Val/Trp_DH_dimer"/>
</dbReference>
<organism evidence="8 9">
    <name type="scientific">Leptothoe spongobia TAU-MAC 1115</name>
    <dbReference type="NCBI Taxonomy" id="1967444"/>
    <lineage>
        <taxon>Bacteria</taxon>
        <taxon>Bacillati</taxon>
        <taxon>Cyanobacteriota</taxon>
        <taxon>Cyanophyceae</taxon>
        <taxon>Nodosilineales</taxon>
        <taxon>Cymatolegaceae</taxon>
        <taxon>Leptothoe</taxon>
        <taxon>Leptothoe spongobia</taxon>
    </lineage>
</organism>
<evidence type="ECO:0000256" key="1">
    <source>
        <dbReference type="ARBA" id="ARBA00006382"/>
    </source>
</evidence>
<keyword evidence="2 6" id="KW-0560">Oxidoreductase</keyword>
<evidence type="ECO:0000256" key="3">
    <source>
        <dbReference type="ARBA" id="ARBA00023027"/>
    </source>
</evidence>
<evidence type="ECO:0000256" key="2">
    <source>
        <dbReference type="ARBA" id="ARBA00023002"/>
    </source>
</evidence>
<evidence type="ECO:0000256" key="5">
    <source>
        <dbReference type="PIRSR" id="PIRSR000188-2"/>
    </source>
</evidence>
<dbReference type="SUPFAM" id="SSF51735">
    <property type="entry name" value="NAD(P)-binding Rossmann-fold domains"/>
    <property type="match status" value="1"/>
</dbReference>
<evidence type="ECO:0000313" key="8">
    <source>
        <dbReference type="EMBL" id="MBT9315819.1"/>
    </source>
</evidence>
<dbReference type="AlphaFoldDB" id="A0A947GIN2"/>
<dbReference type="PIRSF" id="PIRSF000188">
    <property type="entry name" value="Phe_leu_dh"/>
    <property type="match status" value="1"/>
</dbReference>
<keyword evidence="5" id="KW-0547">Nucleotide-binding</keyword>